<dbReference type="SUPFAM" id="SSF46689">
    <property type="entry name" value="Homeodomain-like"/>
    <property type="match status" value="1"/>
</dbReference>
<dbReference type="SUPFAM" id="SSF55874">
    <property type="entry name" value="ATPase domain of HSP90 chaperone/DNA topoisomerase II/histidine kinase"/>
    <property type="match status" value="1"/>
</dbReference>
<dbReference type="GO" id="GO:0043565">
    <property type="term" value="F:sequence-specific DNA binding"/>
    <property type="evidence" value="ECO:0007669"/>
    <property type="project" value="InterPro"/>
</dbReference>
<name>A0A2N8ZBI1_9VIBR</name>
<keyword evidence="5" id="KW-0732">Signal</keyword>
<dbReference type="InterPro" id="IPR015943">
    <property type="entry name" value="WD40/YVTN_repeat-like_dom_sf"/>
</dbReference>
<keyword evidence="4" id="KW-1133">Transmembrane helix</keyword>
<feature type="transmembrane region" description="Helical" evidence="4">
    <location>
        <begin position="733"/>
        <end position="757"/>
    </location>
</feature>
<dbReference type="GO" id="GO:0003700">
    <property type="term" value="F:DNA-binding transcription factor activity"/>
    <property type="evidence" value="ECO:0007669"/>
    <property type="project" value="InterPro"/>
</dbReference>
<keyword evidence="4" id="KW-0812">Transmembrane</keyword>
<evidence type="ECO:0000313" key="8">
    <source>
        <dbReference type="Proteomes" id="UP000235828"/>
    </source>
</evidence>
<dbReference type="InterPro" id="IPR009057">
    <property type="entry name" value="Homeodomain-like_sf"/>
</dbReference>
<accession>A0A2N8ZBI1</accession>
<dbReference type="RefSeq" id="WP_102521939.1">
    <property type="nucleotide sequence ID" value="NZ_LT960611.1"/>
</dbReference>
<evidence type="ECO:0000256" key="3">
    <source>
        <dbReference type="ARBA" id="ARBA00023163"/>
    </source>
</evidence>
<dbReference type="Gene3D" id="3.30.565.10">
    <property type="entry name" value="Histidine kinase-like ATPase, C-terminal domain"/>
    <property type="match status" value="1"/>
</dbReference>
<feature type="domain" description="HTH araC/xylS-type" evidence="6">
    <location>
        <begin position="1044"/>
        <end position="1142"/>
    </location>
</feature>
<keyword evidence="3" id="KW-0804">Transcription</keyword>
<dbReference type="AlphaFoldDB" id="A0A2N8ZBI1"/>
<feature type="signal peptide" evidence="5">
    <location>
        <begin position="1"/>
        <end position="18"/>
    </location>
</feature>
<gene>
    <name evidence="7" type="ORF">VTAP4600_A1259</name>
</gene>
<dbReference type="OrthoDB" id="9803764at2"/>
<dbReference type="InterPro" id="IPR036890">
    <property type="entry name" value="HATPase_C_sf"/>
</dbReference>
<dbReference type="PROSITE" id="PS01124">
    <property type="entry name" value="HTH_ARAC_FAMILY_2"/>
    <property type="match status" value="1"/>
</dbReference>
<dbReference type="InterPro" id="IPR013783">
    <property type="entry name" value="Ig-like_fold"/>
</dbReference>
<dbReference type="SMART" id="SM00342">
    <property type="entry name" value="HTH_ARAC"/>
    <property type="match status" value="1"/>
</dbReference>
<dbReference type="PRINTS" id="PR00032">
    <property type="entry name" value="HTHARAC"/>
</dbReference>
<dbReference type="InterPro" id="IPR020449">
    <property type="entry name" value="Tscrpt_reg_AraC-type_HTH"/>
</dbReference>
<keyword evidence="8" id="KW-1185">Reference proteome</keyword>
<dbReference type="SUPFAM" id="SSF63829">
    <property type="entry name" value="Calcium-dependent phosphotriesterase"/>
    <property type="match status" value="3"/>
</dbReference>
<reference evidence="7 8" key="1">
    <citation type="submission" date="2017-10" db="EMBL/GenBank/DDBJ databases">
        <authorList>
            <person name="Banno H."/>
            <person name="Chua N.-H."/>
        </authorList>
    </citation>
    <scope>NUCLEOTIDE SEQUENCE [LARGE SCALE GENOMIC DNA]</scope>
    <source>
        <strain evidence="7">Vibrio tapetis CECT4600</strain>
    </source>
</reference>
<dbReference type="InterPro" id="IPR018062">
    <property type="entry name" value="HTH_AraC-typ_CS"/>
</dbReference>
<dbReference type="Proteomes" id="UP000235828">
    <property type="component" value="Chromosome A"/>
</dbReference>
<feature type="chain" id="PRO_5015003079" evidence="5">
    <location>
        <begin position="19"/>
        <end position="1145"/>
    </location>
</feature>
<protein>
    <submittedName>
        <fullName evidence="7">Putative arabinose operon control protein fused with periplasmic ligand-binding sensor domain</fullName>
    </submittedName>
</protein>
<evidence type="ECO:0000256" key="2">
    <source>
        <dbReference type="ARBA" id="ARBA00023125"/>
    </source>
</evidence>
<organism evidence="7 8">
    <name type="scientific">Vibrio tapetis subsp. tapetis</name>
    <dbReference type="NCBI Taxonomy" id="1671868"/>
    <lineage>
        <taxon>Bacteria</taxon>
        <taxon>Pseudomonadati</taxon>
        <taxon>Pseudomonadota</taxon>
        <taxon>Gammaproteobacteria</taxon>
        <taxon>Vibrionales</taxon>
        <taxon>Vibrionaceae</taxon>
        <taxon>Vibrio</taxon>
    </lineage>
</organism>
<keyword evidence="4" id="KW-0472">Membrane</keyword>
<keyword evidence="2" id="KW-0238">DNA-binding</keyword>
<dbReference type="Pfam" id="PF12833">
    <property type="entry name" value="HTH_18"/>
    <property type="match status" value="1"/>
</dbReference>
<keyword evidence="1" id="KW-0805">Transcription regulation</keyword>
<sequence>MNSSFCRWVLFCFLHCFAFVQNNATASENSSIFYPLPLQHQGQFIVAKQMFSGPAGGLWIHDVYGQLRFFDGRHILPRSGGIVDFPVDDVAYINNYFWYVQENQVYRFSPSEEPELMLSLGLNRTIEKIGTSGRFLWIAGSEFFYTYDTHSGQFTEYPLTFVFNRTARSEVSINQAIFIQNKWVLATTSGTYLSDGDTFSHIKASGRAHVETIYFSPKRRQLVIGTLQGARIVNIDDHQQSAPFILPSAKVITIEETDAAYWIGTENGIVAFRFLDEEVTQINANFQDDYSLPGGYIYDLLNDGQGGIWVATNKGISYFSLFSRLFERIKSNQLKSTSGLGHINRVFSDREGLYWIATDRGLYKFQPKVSEEPERVVTAAINDMVRQGEKLWLAMDDGLYQYFPNSNAIKKNRFPSQLQNRKINHLVFDDAGVLWVTTDSGLLRYFPEQSIVENLGYEWVTSELGPSSITHLYSGHSGSIWIGTGHGSYLYQNGKITLQKTSQLFGQTIDMLETEGRYIWNISSHGLSRLSLDTATLTDIALYETDIKPLCVLSTDKGLWLTTSKGLSFYSYEGELQRHFGAPFGLVNNEFLPDACSVDESKENFIFGSKHGVIYASETALLAAHLPESQVRVGQVLLDTIPVAYAPDAKKHYVFPHGKTLSFVIGVLPDFDIWSLEYRLLGSSNNTWTKFQGSQLTIDYLLPGEYELEIRTDSAVSLQDNPSTFKFTVSTPWFMSGWFVLLSGLFVLFAIALFFYWRSRQVWVINRKLKDKVELRTSQLKHQSDALLYSNVQLKKQLATRQSFIDVLALEAFNKLSQVTRITPHSKEKKNLNQASQKLQQIMQLTPQKGKSQSVFELNAVCDAVLLAMKEDIGLHGIELCFVTTSDAKGLEVSGFNLDLVLHGILYNALRRCKKGDKVRLCIATGTEGAGFVITDNGRYFSKQEVTTFSAIDKLELGTQPYALNDVSLAAIRQFVALGNGECKIFQNAQQENEVEVLWPLYDARTIFAEPLQPQAGSDLDERRHKPDDEFGAFSVTKDSPWLIKVQNLVEVNYHDAEFGTAQMAKLLFTSERSLQRKFKGCTGKTFKEYLNEIRLEHACQLLIAGHKVADVAFDSGFNDPSYFSQRFRHHYGISPSKFIESSNL</sequence>
<dbReference type="PANTHER" id="PTHR43280">
    <property type="entry name" value="ARAC-FAMILY TRANSCRIPTIONAL REGULATOR"/>
    <property type="match status" value="1"/>
</dbReference>
<dbReference type="Gene3D" id="2.60.40.10">
    <property type="entry name" value="Immunoglobulins"/>
    <property type="match status" value="1"/>
</dbReference>
<dbReference type="Pfam" id="PF07494">
    <property type="entry name" value="Reg_prop"/>
    <property type="match status" value="1"/>
</dbReference>
<dbReference type="InterPro" id="IPR018060">
    <property type="entry name" value="HTH_AraC"/>
</dbReference>
<evidence type="ECO:0000259" key="6">
    <source>
        <dbReference type="PROSITE" id="PS01124"/>
    </source>
</evidence>
<evidence type="ECO:0000256" key="5">
    <source>
        <dbReference type="SAM" id="SignalP"/>
    </source>
</evidence>
<dbReference type="InterPro" id="IPR011110">
    <property type="entry name" value="Reg_prop"/>
</dbReference>
<evidence type="ECO:0000256" key="1">
    <source>
        <dbReference type="ARBA" id="ARBA00023015"/>
    </source>
</evidence>
<proteinExistence type="predicted"/>
<dbReference type="Gene3D" id="2.130.10.10">
    <property type="entry name" value="YVTN repeat-like/Quinoprotein amine dehydrogenase"/>
    <property type="match status" value="2"/>
</dbReference>
<dbReference type="PANTHER" id="PTHR43280:SF28">
    <property type="entry name" value="HTH-TYPE TRANSCRIPTIONAL ACTIVATOR RHAS"/>
    <property type="match status" value="1"/>
</dbReference>
<evidence type="ECO:0000313" key="7">
    <source>
        <dbReference type="EMBL" id="SON49238.1"/>
    </source>
</evidence>
<dbReference type="EMBL" id="LT960611">
    <property type="protein sequence ID" value="SON49238.1"/>
    <property type="molecule type" value="Genomic_DNA"/>
</dbReference>
<dbReference type="Gene3D" id="1.10.10.60">
    <property type="entry name" value="Homeodomain-like"/>
    <property type="match status" value="2"/>
</dbReference>
<dbReference type="PROSITE" id="PS00041">
    <property type="entry name" value="HTH_ARAC_FAMILY_1"/>
    <property type="match status" value="1"/>
</dbReference>
<dbReference type="KEGG" id="vta:A1259"/>
<evidence type="ECO:0000256" key="4">
    <source>
        <dbReference type="SAM" id="Phobius"/>
    </source>
</evidence>